<dbReference type="EMBL" id="GBRH01201871">
    <property type="protein sequence ID" value="JAD96024.1"/>
    <property type="molecule type" value="Transcribed_RNA"/>
</dbReference>
<accession>A0A0A9E5H5</accession>
<organism evidence="2">
    <name type="scientific">Arundo donax</name>
    <name type="common">Giant reed</name>
    <name type="synonym">Donax arundinaceus</name>
    <dbReference type="NCBI Taxonomy" id="35708"/>
    <lineage>
        <taxon>Eukaryota</taxon>
        <taxon>Viridiplantae</taxon>
        <taxon>Streptophyta</taxon>
        <taxon>Embryophyta</taxon>
        <taxon>Tracheophyta</taxon>
        <taxon>Spermatophyta</taxon>
        <taxon>Magnoliopsida</taxon>
        <taxon>Liliopsida</taxon>
        <taxon>Poales</taxon>
        <taxon>Poaceae</taxon>
        <taxon>PACMAD clade</taxon>
        <taxon>Arundinoideae</taxon>
        <taxon>Arundineae</taxon>
        <taxon>Arundo</taxon>
    </lineage>
</organism>
<name>A0A0A9E5H5_ARUDO</name>
<reference evidence="2" key="2">
    <citation type="journal article" date="2015" name="Data Brief">
        <title>Shoot transcriptome of the giant reed, Arundo donax.</title>
        <authorList>
            <person name="Barrero R.A."/>
            <person name="Guerrero F.D."/>
            <person name="Moolhuijzen P."/>
            <person name="Goolsby J.A."/>
            <person name="Tidwell J."/>
            <person name="Bellgard S.E."/>
            <person name="Bellgard M.I."/>
        </authorList>
    </citation>
    <scope>NUCLEOTIDE SEQUENCE</scope>
    <source>
        <tissue evidence="2">Shoot tissue taken approximately 20 cm above the soil surface</tissue>
    </source>
</reference>
<evidence type="ECO:0000256" key="1">
    <source>
        <dbReference type="SAM" id="MobiDB-lite"/>
    </source>
</evidence>
<protein>
    <submittedName>
        <fullName evidence="2">Uncharacterized protein</fullName>
    </submittedName>
</protein>
<reference evidence="2" key="1">
    <citation type="submission" date="2014-09" db="EMBL/GenBank/DDBJ databases">
        <authorList>
            <person name="Magalhaes I.L.F."/>
            <person name="Oliveira U."/>
            <person name="Santos F.R."/>
            <person name="Vidigal T.H.D.A."/>
            <person name="Brescovit A.D."/>
            <person name="Santos A.J."/>
        </authorList>
    </citation>
    <scope>NUCLEOTIDE SEQUENCE</scope>
    <source>
        <tissue evidence="2">Shoot tissue taken approximately 20 cm above the soil surface</tissue>
    </source>
</reference>
<evidence type="ECO:0000313" key="2">
    <source>
        <dbReference type="EMBL" id="JAD96024.1"/>
    </source>
</evidence>
<dbReference type="AlphaFoldDB" id="A0A0A9E5H5"/>
<sequence length="151" mass="16555">MAGFLTSSAMIHCSPVDVVSVPALRNSEQRMMISSSVSGRSPSSGSLMSSRVSTYECSNVVSLLGSPPRFLYARRALMSGRKSSFRRRRRALALSSRPRKRCLVTAGKKAKTGMFLEMYMSDPRCAAAIARTAGSSRRSPKHMSTRRQNMA</sequence>
<proteinExistence type="predicted"/>
<feature type="region of interest" description="Disordered" evidence="1">
    <location>
        <begin position="131"/>
        <end position="151"/>
    </location>
</feature>